<evidence type="ECO:0000259" key="5">
    <source>
        <dbReference type="PROSITE" id="PS51471"/>
    </source>
</evidence>
<dbReference type="PRINTS" id="PR00682">
    <property type="entry name" value="IPNSYNTHASE"/>
</dbReference>
<evidence type="ECO:0000313" key="7">
    <source>
        <dbReference type="Proteomes" id="UP000250235"/>
    </source>
</evidence>
<evidence type="ECO:0000256" key="4">
    <source>
        <dbReference type="RuleBase" id="RU003682"/>
    </source>
</evidence>
<evidence type="ECO:0000256" key="3">
    <source>
        <dbReference type="ARBA" id="ARBA00023004"/>
    </source>
</evidence>
<evidence type="ECO:0000313" key="6">
    <source>
        <dbReference type="EMBL" id="KZV31083.1"/>
    </source>
</evidence>
<keyword evidence="6" id="KW-0223">Dioxygenase</keyword>
<protein>
    <submittedName>
        <fullName evidence="6">Hyoscyamine 6-dioxygenase-like</fullName>
    </submittedName>
</protein>
<dbReference type="GO" id="GO:0046872">
    <property type="term" value="F:metal ion binding"/>
    <property type="evidence" value="ECO:0007669"/>
    <property type="project" value="UniProtKB-KW"/>
</dbReference>
<keyword evidence="4" id="KW-0560">Oxidoreductase</keyword>
<dbReference type="PANTHER" id="PTHR47991">
    <property type="entry name" value="OXOGLUTARATE/IRON-DEPENDENT DIOXYGENASE"/>
    <property type="match status" value="1"/>
</dbReference>
<dbReference type="InterPro" id="IPR026992">
    <property type="entry name" value="DIOX_N"/>
</dbReference>
<name>A0A2Z7B9A8_9LAMI</name>
<proteinExistence type="inferred from homology"/>
<dbReference type="SUPFAM" id="SSF51197">
    <property type="entry name" value="Clavaminate synthase-like"/>
    <property type="match status" value="1"/>
</dbReference>
<keyword evidence="2 4" id="KW-0479">Metal-binding</keyword>
<reference evidence="6 7" key="1">
    <citation type="journal article" date="2015" name="Proc. Natl. Acad. Sci. U.S.A.">
        <title>The resurrection genome of Boea hygrometrica: A blueprint for survival of dehydration.</title>
        <authorList>
            <person name="Xiao L."/>
            <person name="Yang G."/>
            <person name="Zhang L."/>
            <person name="Yang X."/>
            <person name="Zhao S."/>
            <person name="Ji Z."/>
            <person name="Zhou Q."/>
            <person name="Hu M."/>
            <person name="Wang Y."/>
            <person name="Chen M."/>
            <person name="Xu Y."/>
            <person name="Jin H."/>
            <person name="Xiao X."/>
            <person name="Hu G."/>
            <person name="Bao F."/>
            <person name="Hu Y."/>
            <person name="Wan P."/>
            <person name="Li L."/>
            <person name="Deng X."/>
            <person name="Kuang T."/>
            <person name="Xiang C."/>
            <person name="Zhu J.K."/>
            <person name="Oliver M.J."/>
            <person name="He Y."/>
        </authorList>
    </citation>
    <scope>NUCLEOTIDE SEQUENCE [LARGE SCALE GENOMIC DNA]</scope>
    <source>
        <strain evidence="7">cv. XS01</strain>
    </source>
</reference>
<dbReference type="PROSITE" id="PS51471">
    <property type="entry name" value="FE2OG_OXY"/>
    <property type="match status" value="1"/>
</dbReference>
<comment type="similarity">
    <text evidence="1 4">Belongs to the iron/ascorbate-dependent oxidoreductase family.</text>
</comment>
<dbReference type="EMBL" id="KV007749">
    <property type="protein sequence ID" value="KZV31083.1"/>
    <property type="molecule type" value="Genomic_DNA"/>
</dbReference>
<dbReference type="Proteomes" id="UP000250235">
    <property type="component" value="Unassembled WGS sequence"/>
</dbReference>
<keyword evidence="3 4" id="KW-0408">Iron</keyword>
<evidence type="ECO:0000256" key="1">
    <source>
        <dbReference type="ARBA" id="ARBA00008056"/>
    </source>
</evidence>
<dbReference type="OrthoDB" id="406156at2759"/>
<dbReference type="Gene3D" id="2.60.120.330">
    <property type="entry name" value="B-lactam Antibiotic, Isopenicillin N Synthase, Chain"/>
    <property type="match status" value="1"/>
</dbReference>
<evidence type="ECO:0000256" key="2">
    <source>
        <dbReference type="ARBA" id="ARBA00022723"/>
    </source>
</evidence>
<accession>A0A2Z7B9A8</accession>
<dbReference type="InterPro" id="IPR005123">
    <property type="entry name" value="Oxoglu/Fe-dep_dioxygenase_dom"/>
</dbReference>
<dbReference type="AlphaFoldDB" id="A0A2Z7B9A8"/>
<dbReference type="Pfam" id="PF03171">
    <property type="entry name" value="2OG-FeII_Oxy"/>
    <property type="match status" value="1"/>
</dbReference>
<sequence>MKAGQEFGFFQVINHGVAKEVMSRAMEVVKELFDMPAEEICKEANRDGWVYMGSTSHDINGVHLWRDNIKHQCHPLELSMQFWPQNPTRYREVVASYVVHIRALSLRILEAICEGLGLEKGHLEEMSQVQFLTASNYPPCPNPGLTLGLIKHVDHSLITILFQGTTDGLQILKDGHWIGVELVPDSFLVNIGSQIEIISNGKLKCAEHRVVTNPKEARTTIATFINPLPHCIIEPARCLVNDSDPPLYASMSFQEFVDASKAFGPHTDALQNGVFPQN</sequence>
<dbReference type="GO" id="GO:0016706">
    <property type="term" value="F:2-oxoglutarate-dependent dioxygenase activity"/>
    <property type="evidence" value="ECO:0007669"/>
    <property type="project" value="UniProtKB-ARBA"/>
</dbReference>
<gene>
    <name evidence="6" type="ORF">F511_31393</name>
</gene>
<dbReference type="GO" id="GO:0009805">
    <property type="term" value="P:coumarin biosynthetic process"/>
    <property type="evidence" value="ECO:0007669"/>
    <property type="project" value="UniProtKB-ARBA"/>
</dbReference>
<dbReference type="InterPro" id="IPR027443">
    <property type="entry name" value="IPNS-like_sf"/>
</dbReference>
<dbReference type="Pfam" id="PF14226">
    <property type="entry name" value="DIOX_N"/>
    <property type="match status" value="1"/>
</dbReference>
<dbReference type="InterPro" id="IPR044861">
    <property type="entry name" value="IPNS-like_FE2OG_OXY"/>
</dbReference>
<feature type="domain" description="Fe2OG dioxygenase" evidence="5">
    <location>
        <begin position="128"/>
        <end position="227"/>
    </location>
</feature>
<keyword evidence="7" id="KW-1185">Reference proteome</keyword>
<dbReference type="GO" id="GO:0002238">
    <property type="term" value="P:response to molecule of fungal origin"/>
    <property type="evidence" value="ECO:0007669"/>
    <property type="project" value="UniProtKB-ARBA"/>
</dbReference>
<organism evidence="6 7">
    <name type="scientific">Dorcoceras hygrometricum</name>
    <dbReference type="NCBI Taxonomy" id="472368"/>
    <lineage>
        <taxon>Eukaryota</taxon>
        <taxon>Viridiplantae</taxon>
        <taxon>Streptophyta</taxon>
        <taxon>Embryophyta</taxon>
        <taxon>Tracheophyta</taxon>
        <taxon>Spermatophyta</taxon>
        <taxon>Magnoliopsida</taxon>
        <taxon>eudicotyledons</taxon>
        <taxon>Gunneridae</taxon>
        <taxon>Pentapetalae</taxon>
        <taxon>asterids</taxon>
        <taxon>lamiids</taxon>
        <taxon>Lamiales</taxon>
        <taxon>Gesneriaceae</taxon>
        <taxon>Didymocarpoideae</taxon>
        <taxon>Trichosporeae</taxon>
        <taxon>Loxocarpinae</taxon>
        <taxon>Dorcoceras</taxon>
    </lineage>
</organism>
<dbReference type="InterPro" id="IPR050295">
    <property type="entry name" value="Plant_2OG-oxidoreductases"/>
</dbReference>